<dbReference type="AlphaFoldDB" id="A0A4R5VPB5"/>
<gene>
    <name evidence="7" type="ORF">E2I14_18400</name>
</gene>
<protein>
    <submittedName>
        <fullName evidence="7">EamA/RhaT family transporter</fullName>
    </submittedName>
</protein>
<dbReference type="InterPro" id="IPR037185">
    <property type="entry name" value="EmrE-like"/>
</dbReference>
<dbReference type="OrthoDB" id="9810556at2"/>
<keyword evidence="2 5" id="KW-0812">Transmembrane</keyword>
<feature type="transmembrane region" description="Helical" evidence="5">
    <location>
        <begin position="24"/>
        <end position="48"/>
    </location>
</feature>
<evidence type="ECO:0000256" key="3">
    <source>
        <dbReference type="ARBA" id="ARBA00022989"/>
    </source>
</evidence>
<feature type="transmembrane region" description="Helical" evidence="5">
    <location>
        <begin position="166"/>
        <end position="186"/>
    </location>
</feature>
<dbReference type="GO" id="GO:0016020">
    <property type="term" value="C:membrane"/>
    <property type="evidence" value="ECO:0007669"/>
    <property type="project" value="UniProtKB-SubCell"/>
</dbReference>
<feature type="transmembrane region" description="Helical" evidence="5">
    <location>
        <begin position="109"/>
        <end position="130"/>
    </location>
</feature>
<dbReference type="PANTHER" id="PTHR32322:SF9">
    <property type="entry name" value="AMINO-ACID METABOLITE EFFLUX PUMP-RELATED"/>
    <property type="match status" value="1"/>
</dbReference>
<name>A0A4R5VPB5_9BURK</name>
<keyword evidence="4 5" id="KW-0472">Membrane</keyword>
<dbReference type="InterPro" id="IPR050638">
    <property type="entry name" value="AA-Vitamin_Transporters"/>
</dbReference>
<evidence type="ECO:0000256" key="5">
    <source>
        <dbReference type="SAM" id="Phobius"/>
    </source>
</evidence>
<keyword evidence="3 5" id="KW-1133">Transmembrane helix</keyword>
<evidence type="ECO:0000313" key="8">
    <source>
        <dbReference type="Proteomes" id="UP000294829"/>
    </source>
</evidence>
<feature type="transmembrane region" description="Helical" evidence="5">
    <location>
        <begin position="54"/>
        <end position="72"/>
    </location>
</feature>
<feature type="transmembrane region" description="Helical" evidence="5">
    <location>
        <begin position="233"/>
        <end position="254"/>
    </location>
</feature>
<dbReference type="InterPro" id="IPR000620">
    <property type="entry name" value="EamA_dom"/>
</dbReference>
<comment type="caution">
    <text evidence="7">The sequence shown here is derived from an EMBL/GenBank/DDBJ whole genome shotgun (WGS) entry which is preliminary data.</text>
</comment>
<dbReference type="Gene3D" id="1.10.3730.20">
    <property type="match status" value="1"/>
</dbReference>
<dbReference type="Proteomes" id="UP000294829">
    <property type="component" value="Unassembled WGS sequence"/>
</dbReference>
<accession>A0A4R5VPB5</accession>
<feature type="domain" description="EamA" evidence="6">
    <location>
        <begin position="28"/>
        <end position="154"/>
    </location>
</feature>
<sequence>MALRASKSPFSYLKSKVVLKTSDFIRLISLAAIWGASFLFMRIIVPVLGPIPSSFVRVVFASVGLIVILLAMRTQFNFHGKLRSLLLLGVFSSGIPVVMYSFAAQVLPAGYSAIFNATTPLMGILIGALFFSEKLNLFKALGVVFGLAGVAVLTRTGPVALDTNVLLGALACLVATSCYGLAGFLTKRWISDKGGLDSKLVALGSQLGAVGLLVPVFAVNVSAAPPATWGSTGVWLAVAGLGFVCTSLAYIMYFRLIADIGPVKSLTVTFLIPPFGVLWGAIFLKEQLTLAHLTGGFLIAIALWLVLKPPQFKPAVAAQSLSK</sequence>
<evidence type="ECO:0000256" key="4">
    <source>
        <dbReference type="ARBA" id="ARBA00023136"/>
    </source>
</evidence>
<dbReference type="EMBL" id="SMYL01000019">
    <property type="protein sequence ID" value="TDK59994.1"/>
    <property type="molecule type" value="Genomic_DNA"/>
</dbReference>
<feature type="domain" description="EamA" evidence="6">
    <location>
        <begin position="167"/>
        <end position="307"/>
    </location>
</feature>
<evidence type="ECO:0000256" key="2">
    <source>
        <dbReference type="ARBA" id="ARBA00022692"/>
    </source>
</evidence>
<evidence type="ECO:0000259" key="6">
    <source>
        <dbReference type="Pfam" id="PF00892"/>
    </source>
</evidence>
<comment type="subcellular location">
    <subcellularLocation>
        <location evidence="1">Membrane</location>
        <topology evidence="1">Multi-pass membrane protein</topology>
    </subcellularLocation>
</comment>
<evidence type="ECO:0000313" key="7">
    <source>
        <dbReference type="EMBL" id="TDK59994.1"/>
    </source>
</evidence>
<evidence type="ECO:0000256" key="1">
    <source>
        <dbReference type="ARBA" id="ARBA00004141"/>
    </source>
</evidence>
<keyword evidence="8" id="KW-1185">Reference proteome</keyword>
<feature type="transmembrane region" description="Helical" evidence="5">
    <location>
        <begin position="207"/>
        <end position="227"/>
    </location>
</feature>
<dbReference type="SUPFAM" id="SSF103481">
    <property type="entry name" value="Multidrug resistance efflux transporter EmrE"/>
    <property type="match status" value="2"/>
</dbReference>
<reference evidence="7 8" key="1">
    <citation type="submission" date="2019-03" db="EMBL/GenBank/DDBJ databases">
        <title>Sapientia aquatica gen. nov., sp. nov., isolated from a crater lake.</title>
        <authorList>
            <person name="Felfoldi T."/>
            <person name="Szabo A."/>
            <person name="Toth E."/>
            <person name="Schumann P."/>
            <person name="Keki Z."/>
            <person name="Marialigeti K."/>
            <person name="Mathe I."/>
        </authorList>
    </citation>
    <scope>NUCLEOTIDE SEQUENCE [LARGE SCALE GENOMIC DNA]</scope>
    <source>
        <strain evidence="7 8">SA-152</strain>
    </source>
</reference>
<proteinExistence type="predicted"/>
<feature type="transmembrane region" description="Helical" evidence="5">
    <location>
        <begin position="84"/>
        <end position="103"/>
    </location>
</feature>
<feature type="transmembrane region" description="Helical" evidence="5">
    <location>
        <begin position="137"/>
        <end position="154"/>
    </location>
</feature>
<feature type="transmembrane region" description="Helical" evidence="5">
    <location>
        <begin position="266"/>
        <end position="284"/>
    </location>
</feature>
<organism evidence="7 8">
    <name type="scientific">Sapientia aquatica</name>
    <dbReference type="NCBI Taxonomy" id="1549640"/>
    <lineage>
        <taxon>Bacteria</taxon>
        <taxon>Pseudomonadati</taxon>
        <taxon>Pseudomonadota</taxon>
        <taxon>Betaproteobacteria</taxon>
        <taxon>Burkholderiales</taxon>
        <taxon>Oxalobacteraceae</taxon>
        <taxon>Sapientia</taxon>
    </lineage>
</organism>
<dbReference type="Pfam" id="PF00892">
    <property type="entry name" value="EamA"/>
    <property type="match status" value="2"/>
</dbReference>
<dbReference type="PANTHER" id="PTHR32322">
    <property type="entry name" value="INNER MEMBRANE TRANSPORTER"/>
    <property type="match status" value="1"/>
</dbReference>
<feature type="transmembrane region" description="Helical" evidence="5">
    <location>
        <begin position="290"/>
        <end position="307"/>
    </location>
</feature>